<protein>
    <submittedName>
        <fullName evidence="2">Uncharacterized protein</fullName>
    </submittedName>
</protein>
<organism evidence="2 3">
    <name type="scientific">Desmophyllum pertusum</name>
    <dbReference type="NCBI Taxonomy" id="174260"/>
    <lineage>
        <taxon>Eukaryota</taxon>
        <taxon>Metazoa</taxon>
        <taxon>Cnidaria</taxon>
        <taxon>Anthozoa</taxon>
        <taxon>Hexacorallia</taxon>
        <taxon>Scleractinia</taxon>
        <taxon>Caryophylliina</taxon>
        <taxon>Caryophylliidae</taxon>
        <taxon>Desmophyllum</taxon>
    </lineage>
</organism>
<name>A0A9W9ZEA9_9CNID</name>
<reference evidence="2" key="1">
    <citation type="submission" date="2023-01" db="EMBL/GenBank/DDBJ databases">
        <title>Genome assembly of the deep-sea coral Lophelia pertusa.</title>
        <authorList>
            <person name="Herrera S."/>
            <person name="Cordes E."/>
        </authorList>
    </citation>
    <scope>NUCLEOTIDE SEQUENCE</scope>
    <source>
        <strain evidence="2">USNM1676648</strain>
        <tissue evidence="2">Polyp</tissue>
    </source>
</reference>
<evidence type="ECO:0000313" key="3">
    <source>
        <dbReference type="Proteomes" id="UP001163046"/>
    </source>
</evidence>
<accession>A0A9W9ZEA9</accession>
<proteinExistence type="predicted"/>
<keyword evidence="3" id="KW-1185">Reference proteome</keyword>
<evidence type="ECO:0000256" key="1">
    <source>
        <dbReference type="SAM" id="MobiDB-lite"/>
    </source>
</evidence>
<dbReference type="Proteomes" id="UP001163046">
    <property type="component" value="Unassembled WGS sequence"/>
</dbReference>
<evidence type="ECO:0000313" key="2">
    <source>
        <dbReference type="EMBL" id="KAJ7379820.1"/>
    </source>
</evidence>
<dbReference type="AlphaFoldDB" id="A0A9W9ZEA9"/>
<feature type="region of interest" description="Disordered" evidence="1">
    <location>
        <begin position="55"/>
        <end position="79"/>
    </location>
</feature>
<dbReference type="OrthoDB" id="5960445at2759"/>
<feature type="region of interest" description="Disordered" evidence="1">
    <location>
        <begin position="104"/>
        <end position="146"/>
    </location>
</feature>
<feature type="compositionally biased region" description="Basic and acidic residues" evidence="1">
    <location>
        <begin position="104"/>
        <end position="113"/>
    </location>
</feature>
<comment type="caution">
    <text evidence="2">The sequence shown here is derived from an EMBL/GenBank/DDBJ whole genome shotgun (WGS) entry which is preliminary data.</text>
</comment>
<sequence>MRNTEEIQNRALRNRPTEQHTKEVLEIIRKHAEEDVNSNVHFDEALIRRASVTRPNEPLPSIPIHRDSNPKRRSCPADLGINREVESNLKYRWRSLSDTPLLELRNRSPHSDRTATSPAKSDTSTKRRPRPARLSTNLPPLETEKQRLERPNCIPSLHRNGILLMPNEDMNMNISYENEDLLTENGINHHNDWTRG</sequence>
<gene>
    <name evidence="2" type="ORF">OS493_012568</name>
</gene>
<dbReference type="EMBL" id="MU826355">
    <property type="protein sequence ID" value="KAJ7379820.1"/>
    <property type="molecule type" value="Genomic_DNA"/>
</dbReference>